<dbReference type="InterPro" id="IPR036390">
    <property type="entry name" value="WH_DNA-bd_sf"/>
</dbReference>
<sequence>MGQYKGQVIVSSEKQFVYRDSENRGHVQLPNMVVSCLELSDTSKIAYGVISKYVFENGREAFPAVSRIAMACNCTKKTAIKYIDELCEKGFILKERNGNRKTNSYYLMDIDKIDHLHVSEMFWRTVNSVYKEVEVCLYEDVYECFIKMLEKLDKEGIIFREIPVDAETESHIRETLLSRVKKEGDDLFNPPYAGKAKSDISDQPATKEVMRNVLGGTVEKAGNFGEGKSRFSLPDDIDRWKNDNFVQYFYEKFIDATGRTHETARSKHRGMIGRLLKNVDGNKALIKLRINAFFQIGYDNQSLEWFCTSGRAAEIDLFVEKGKKPFYIAAQEKKEMVETTAQTKSGMSAEDFLKRIKGGN</sequence>
<accession>A0A855YAS0</accession>
<protein>
    <submittedName>
        <fullName evidence="1">Helix-turn-helix protein</fullName>
    </submittedName>
</protein>
<dbReference type="SUPFAM" id="SSF46785">
    <property type="entry name" value="Winged helix' DNA-binding domain"/>
    <property type="match status" value="1"/>
</dbReference>
<organism evidence="1 3">
    <name type="scientific">Paenibacillus pabuli</name>
    <dbReference type="NCBI Taxonomy" id="1472"/>
    <lineage>
        <taxon>Bacteria</taxon>
        <taxon>Bacillati</taxon>
        <taxon>Bacillota</taxon>
        <taxon>Bacilli</taxon>
        <taxon>Bacillales</taxon>
        <taxon>Paenibacillaceae</taxon>
        <taxon>Paenibacillus</taxon>
    </lineage>
</organism>
<gene>
    <name evidence="2" type="ORF">DET54_12161</name>
    <name evidence="1" type="ORF">DET56_10230</name>
</gene>
<evidence type="ECO:0000313" key="1">
    <source>
        <dbReference type="EMBL" id="PWW43804.1"/>
    </source>
</evidence>
<dbReference type="EMBL" id="QGTZ01000002">
    <property type="protein sequence ID" value="PWW43804.1"/>
    <property type="molecule type" value="Genomic_DNA"/>
</dbReference>
<dbReference type="Proteomes" id="UP000247078">
    <property type="component" value="Unassembled WGS sequence"/>
</dbReference>
<dbReference type="OrthoDB" id="2632295at2"/>
<comment type="caution">
    <text evidence="1">The sequence shown here is derived from an EMBL/GenBank/DDBJ whole genome shotgun (WGS) entry which is preliminary data.</text>
</comment>
<proteinExistence type="predicted"/>
<dbReference type="EMBL" id="QLLI01000021">
    <property type="protein sequence ID" value="RAI85704.1"/>
    <property type="molecule type" value="Genomic_DNA"/>
</dbReference>
<dbReference type="RefSeq" id="WP_109998314.1">
    <property type="nucleotide sequence ID" value="NZ_QGTZ01000002.1"/>
</dbReference>
<dbReference type="Proteomes" id="UP000248827">
    <property type="component" value="Unassembled WGS sequence"/>
</dbReference>
<evidence type="ECO:0000313" key="4">
    <source>
        <dbReference type="Proteomes" id="UP000248827"/>
    </source>
</evidence>
<dbReference type="Pfam" id="PF13730">
    <property type="entry name" value="HTH_36"/>
    <property type="match status" value="1"/>
</dbReference>
<dbReference type="AlphaFoldDB" id="A0A855YAS0"/>
<reference evidence="1 3" key="1">
    <citation type="submission" date="2018-05" db="EMBL/GenBank/DDBJ databases">
        <title>Freshwater and sediment microbial communities from various areas in North America, analyzing microbe dynamics in response to fracking.</title>
        <authorList>
            <person name="Lamendella R."/>
        </authorList>
    </citation>
    <scope>NUCLEOTIDE SEQUENCE [LARGE SCALE GENOMIC DNA]</scope>
    <source>
        <strain evidence="1 3">DB-3</strain>
        <strain evidence="2 4">NG-13</strain>
    </source>
</reference>
<dbReference type="Gene3D" id="1.10.10.10">
    <property type="entry name" value="Winged helix-like DNA-binding domain superfamily/Winged helix DNA-binding domain"/>
    <property type="match status" value="1"/>
</dbReference>
<name>A0A855YAS0_9BACL</name>
<dbReference type="InterPro" id="IPR036388">
    <property type="entry name" value="WH-like_DNA-bd_sf"/>
</dbReference>
<evidence type="ECO:0000313" key="3">
    <source>
        <dbReference type="Proteomes" id="UP000247078"/>
    </source>
</evidence>
<keyword evidence="4" id="KW-1185">Reference proteome</keyword>
<evidence type="ECO:0000313" key="2">
    <source>
        <dbReference type="EMBL" id="RAI85704.1"/>
    </source>
</evidence>